<proteinExistence type="predicted"/>
<evidence type="ECO:0000313" key="2">
    <source>
        <dbReference type="Proteomes" id="UP000035740"/>
    </source>
</evidence>
<gene>
    <name evidence="1" type="ORF">BVRB_5g125890</name>
</gene>
<dbReference type="Gramene" id="KMS97565">
    <property type="protein sequence ID" value="KMS97565"/>
    <property type="gene ID" value="BVRB_5g125890"/>
</dbReference>
<name>A0A0J8E3A3_BETVV</name>
<sequence length="36" mass="4233">MLPSSSIHHNHRHHRIIKLKLLIQQATSRNSSSQYL</sequence>
<evidence type="ECO:0000313" key="1">
    <source>
        <dbReference type="EMBL" id="KMS97565.1"/>
    </source>
</evidence>
<reference evidence="1 2" key="1">
    <citation type="journal article" date="2014" name="Nature">
        <title>The genome of the recently domesticated crop plant sugar beet (Beta vulgaris).</title>
        <authorList>
            <person name="Dohm J.C."/>
            <person name="Minoche A.E."/>
            <person name="Holtgrawe D."/>
            <person name="Capella-Gutierrez S."/>
            <person name="Zakrzewski F."/>
            <person name="Tafer H."/>
            <person name="Rupp O."/>
            <person name="Sorensen T.R."/>
            <person name="Stracke R."/>
            <person name="Reinhardt R."/>
            <person name="Goesmann A."/>
            <person name="Kraft T."/>
            <person name="Schulz B."/>
            <person name="Stadler P.F."/>
            <person name="Schmidt T."/>
            <person name="Gabaldon T."/>
            <person name="Lehrach H."/>
            <person name="Weisshaar B."/>
            <person name="Himmelbauer H."/>
        </authorList>
    </citation>
    <scope>NUCLEOTIDE SEQUENCE [LARGE SCALE GENOMIC DNA]</scope>
    <source>
        <tissue evidence="1">Taproot</tissue>
    </source>
</reference>
<accession>A0A0J8E3A3</accession>
<organism evidence="1 2">
    <name type="scientific">Beta vulgaris subsp. vulgaris</name>
    <name type="common">Beet</name>
    <dbReference type="NCBI Taxonomy" id="3555"/>
    <lineage>
        <taxon>Eukaryota</taxon>
        <taxon>Viridiplantae</taxon>
        <taxon>Streptophyta</taxon>
        <taxon>Embryophyta</taxon>
        <taxon>Tracheophyta</taxon>
        <taxon>Spermatophyta</taxon>
        <taxon>Magnoliopsida</taxon>
        <taxon>eudicotyledons</taxon>
        <taxon>Gunneridae</taxon>
        <taxon>Pentapetalae</taxon>
        <taxon>Caryophyllales</taxon>
        <taxon>Chenopodiaceae</taxon>
        <taxon>Betoideae</taxon>
        <taxon>Beta</taxon>
    </lineage>
</organism>
<keyword evidence="2" id="KW-1185">Reference proteome</keyword>
<dbReference type="EMBL" id="KQ090305">
    <property type="protein sequence ID" value="KMS97565.1"/>
    <property type="molecule type" value="Genomic_DNA"/>
</dbReference>
<dbReference type="AlphaFoldDB" id="A0A0J8E3A3"/>
<dbReference type="Proteomes" id="UP000035740">
    <property type="component" value="Unassembled WGS sequence"/>
</dbReference>
<protein>
    <submittedName>
        <fullName evidence="1">Uncharacterized protein</fullName>
    </submittedName>
</protein>